<dbReference type="GO" id="GO:0005829">
    <property type="term" value="C:cytosol"/>
    <property type="evidence" value="ECO:0007669"/>
    <property type="project" value="TreeGrafter"/>
</dbReference>
<dbReference type="SFLD" id="SFLDS00003">
    <property type="entry name" value="Haloacid_Dehalogenase"/>
    <property type="match status" value="1"/>
</dbReference>
<reference evidence="1" key="1">
    <citation type="submission" date="2019-08" db="EMBL/GenBank/DDBJ databases">
        <authorList>
            <person name="Kucharzyk K."/>
            <person name="Murdoch R.W."/>
            <person name="Higgins S."/>
            <person name="Loffler F."/>
        </authorList>
    </citation>
    <scope>NUCLEOTIDE SEQUENCE</scope>
</reference>
<dbReference type="GO" id="GO:0008967">
    <property type="term" value="F:phosphoglycolate phosphatase activity"/>
    <property type="evidence" value="ECO:0007669"/>
    <property type="project" value="UniProtKB-EC"/>
</dbReference>
<keyword evidence="1" id="KW-0378">Hydrolase</keyword>
<dbReference type="InterPro" id="IPR023214">
    <property type="entry name" value="HAD_sf"/>
</dbReference>
<gene>
    <name evidence="1" type="primary">gph_60</name>
    <name evidence="1" type="ORF">SDC9_121867</name>
</gene>
<sequence length="215" mass="24043">MYQAVIFDLDGTLLNTIDDLANAGNYALVELGLPIHKSEKYKKMVGYGKAKLMESILPDGMSGCISIASQLFDSYYLRHMLDATVEYSGISELLASLHDQKVKLAVLTNKPHHFAKEMINHYFPYFFDYVIGTGPDTKTKPDPDSLLGLIKQFNLNPEEVLYVGDSEVDVMTGQNAHVDTVSVLWGFRDKPELEALKPTYLVNHAGELAEIVLKR</sequence>
<dbReference type="InterPro" id="IPR041492">
    <property type="entry name" value="HAD_2"/>
</dbReference>
<evidence type="ECO:0000313" key="1">
    <source>
        <dbReference type="EMBL" id="MPM74878.1"/>
    </source>
</evidence>
<dbReference type="InterPro" id="IPR050155">
    <property type="entry name" value="HAD-like_hydrolase_sf"/>
</dbReference>
<accession>A0A645CDA2</accession>
<dbReference type="Gene3D" id="3.40.50.1000">
    <property type="entry name" value="HAD superfamily/HAD-like"/>
    <property type="match status" value="1"/>
</dbReference>
<dbReference type="PANTHER" id="PTHR43434">
    <property type="entry name" value="PHOSPHOGLYCOLATE PHOSPHATASE"/>
    <property type="match status" value="1"/>
</dbReference>
<comment type="caution">
    <text evidence="1">The sequence shown here is derived from an EMBL/GenBank/DDBJ whole genome shotgun (WGS) entry which is preliminary data.</text>
</comment>
<dbReference type="SFLD" id="SFLDG01129">
    <property type="entry name" value="C1.5:_HAD__Beta-PGM__Phosphata"/>
    <property type="match status" value="1"/>
</dbReference>
<dbReference type="SUPFAM" id="SSF56784">
    <property type="entry name" value="HAD-like"/>
    <property type="match status" value="1"/>
</dbReference>
<dbReference type="AlphaFoldDB" id="A0A645CDA2"/>
<dbReference type="FunFam" id="3.40.50.1000:FF:000022">
    <property type="entry name" value="Phosphoglycolate phosphatase"/>
    <property type="match status" value="1"/>
</dbReference>
<dbReference type="PRINTS" id="PR00413">
    <property type="entry name" value="HADHALOGNASE"/>
</dbReference>
<protein>
    <submittedName>
        <fullName evidence="1">Phosphoglycolate phosphatase</fullName>
        <ecNumber evidence="1">3.1.3.18</ecNumber>
    </submittedName>
</protein>
<dbReference type="PROSITE" id="PS01228">
    <property type="entry name" value="COF_1"/>
    <property type="match status" value="1"/>
</dbReference>
<dbReference type="InterPro" id="IPR006439">
    <property type="entry name" value="HAD-SF_hydro_IA"/>
</dbReference>
<dbReference type="PANTHER" id="PTHR43434:SF1">
    <property type="entry name" value="PHOSPHOGLYCOLATE PHOSPHATASE"/>
    <property type="match status" value="1"/>
</dbReference>
<dbReference type="InterPro" id="IPR036412">
    <property type="entry name" value="HAD-like_sf"/>
</dbReference>
<dbReference type="EC" id="3.1.3.18" evidence="1"/>
<dbReference type="EMBL" id="VSSQ01026249">
    <property type="protein sequence ID" value="MPM74878.1"/>
    <property type="molecule type" value="Genomic_DNA"/>
</dbReference>
<proteinExistence type="predicted"/>
<organism evidence="1">
    <name type="scientific">bioreactor metagenome</name>
    <dbReference type="NCBI Taxonomy" id="1076179"/>
    <lineage>
        <taxon>unclassified sequences</taxon>
        <taxon>metagenomes</taxon>
        <taxon>ecological metagenomes</taxon>
    </lineage>
</organism>
<dbReference type="Gene3D" id="1.10.150.240">
    <property type="entry name" value="Putative phosphatase, domain 2"/>
    <property type="match status" value="1"/>
</dbReference>
<dbReference type="NCBIfam" id="TIGR01549">
    <property type="entry name" value="HAD-SF-IA-v1"/>
    <property type="match status" value="1"/>
</dbReference>
<dbReference type="GO" id="GO:0006281">
    <property type="term" value="P:DNA repair"/>
    <property type="evidence" value="ECO:0007669"/>
    <property type="project" value="TreeGrafter"/>
</dbReference>
<name>A0A645CDA2_9ZZZZ</name>
<dbReference type="Pfam" id="PF13419">
    <property type="entry name" value="HAD_2"/>
    <property type="match status" value="1"/>
</dbReference>
<dbReference type="InterPro" id="IPR023198">
    <property type="entry name" value="PGP-like_dom2"/>
</dbReference>